<dbReference type="PANTHER" id="PTHR24393:SF34">
    <property type="entry name" value="PR_SET DOMAIN 13"/>
    <property type="match status" value="1"/>
</dbReference>
<dbReference type="GeneID" id="30006900"/>
<dbReference type="OrthoDB" id="6077919at2759"/>
<evidence type="ECO:0000256" key="7">
    <source>
        <dbReference type="SAM" id="MobiDB-lite"/>
    </source>
</evidence>
<gene>
    <name evidence="9" type="ORF">AYL99_02730</name>
</gene>
<evidence type="ECO:0000256" key="6">
    <source>
        <dbReference type="PROSITE-ProRule" id="PRU00042"/>
    </source>
</evidence>
<proteinExistence type="predicted"/>
<dbReference type="PROSITE" id="PS00028">
    <property type="entry name" value="ZINC_FINGER_C2H2_1"/>
    <property type="match status" value="2"/>
</dbReference>
<evidence type="ECO:0000313" key="9">
    <source>
        <dbReference type="EMBL" id="OAP63503.1"/>
    </source>
</evidence>
<dbReference type="PANTHER" id="PTHR24393">
    <property type="entry name" value="ZINC FINGER PROTEIN"/>
    <property type="match status" value="1"/>
</dbReference>
<comment type="caution">
    <text evidence="9">The sequence shown here is derived from an EMBL/GenBank/DDBJ whole genome shotgun (WGS) entry which is preliminary data.</text>
</comment>
<evidence type="ECO:0000256" key="1">
    <source>
        <dbReference type="ARBA" id="ARBA00022723"/>
    </source>
</evidence>
<evidence type="ECO:0000256" key="2">
    <source>
        <dbReference type="ARBA" id="ARBA00022737"/>
    </source>
</evidence>
<keyword evidence="10" id="KW-1185">Reference proteome</keyword>
<keyword evidence="4" id="KW-0862">Zinc</keyword>
<dbReference type="STRING" id="1367422.A0A178ZW72"/>
<feature type="compositionally biased region" description="Basic and acidic residues" evidence="7">
    <location>
        <begin position="191"/>
        <end position="209"/>
    </location>
</feature>
<evidence type="ECO:0000256" key="3">
    <source>
        <dbReference type="ARBA" id="ARBA00022771"/>
    </source>
</evidence>
<accession>A0A178ZW72</accession>
<dbReference type="InterPro" id="IPR013087">
    <property type="entry name" value="Znf_C2H2_type"/>
</dbReference>
<evidence type="ECO:0000256" key="5">
    <source>
        <dbReference type="ARBA" id="ARBA00023242"/>
    </source>
</evidence>
<keyword evidence="3 6" id="KW-0863">Zinc-finger</keyword>
<keyword evidence="5" id="KW-0539">Nucleus</keyword>
<evidence type="ECO:0000259" key="8">
    <source>
        <dbReference type="PROSITE" id="PS50157"/>
    </source>
</evidence>
<evidence type="ECO:0000313" key="10">
    <source>
        <dbReference type="Proteomes" id="UP000078343"/>
    </source>
</evidence>
<feature type="compositionally biased region" description="Low complexity" evidence="7">
    <location>
        <begin position="936"/>
        <end position="945"/>
    </location>
</feature>
<dbReference type="InterPro" id="IPR036236">
    <property type="entry name" value="Znf_C2H2_sf"/>
</dbReference>
<feature type="region of interest" description="Disordered" evidence="7">
    <location>
        <begin position="371"/>
        <end position="407"/>
    </location>
</feature>
<dbReference type="GO" id="GO:0000978">
    <property type="term" value="F:RNA polymerase II cis-regulatory region sequence-specific DNA binding"/>
    <property type="evidence" value="ECO:0007669"/>
    <property type="project" value="TreeGrafter"/>
</dbReference>
<sequence length="996" mass="110741">MSENQTRPSQSVSKPAWPARSNAFVSIQDEGSASASASASGSALHSAYSTDSVLTGLQQNPLSVMSSPGDHMPGSFFSSSDTPFPDYSGSFDSYSFQHIQSDSQYSFSSPASSLPPRFVDSSSVAIDGVPSHQTATGPWSHLAATEGMTSLLPGTLNPTEPGLASQHLRTPVHNRAYSSASARKSLGDSGYETRSRKSQHEVDSVMEERTEMDERDTMTPIPYLLPDSYTLSNSSTVGQPATQRPQQRSRELECVECDFVGKTRSDLKKHSARHKREHKCPFQNCQRHTQGFATVNDLDRHLKAVHNINKRNSRSYKCFADGCSKAEKEWPRLDNFKQHLKKMHKDKKMEELLELSNKWYEKTLQQTQADETASLATSVPSRSSHPLISIPDNDYAAPTPPFDSNATETLQMSRPLGHNDPLINHDLTHAMSQQNQDRSTSTATHALSLQQQQSLSTLDTNNLSSTTAYVQQRAWSQADFSRYQDLSHLHSDFTNQRVNCHFLSRPARKSSDATNAAMRTNSVLGYFQPGRSKRPNTIAVPDLDPDRMTDFVSPQELPHVPPDLGDSQEDFLSYVGCSTNSATADNSSVPLPHQGFQASMMHAENTSKSGLQKAMEDEISSFLELHRSNGGNEFRSDEEILNQFRLSLHCNDGVTSYAASSVGPASRITDAELPGGFRLSPTKPAQVSCQYPGCTKVMQRQSELKKHMKRHYKPYGCVFDGCTKTFGSKDDWKRHEQTQHEQQECWFCDKCFRVFFHDFSSYIGHMREVHSVSRPEEYATQRRITRNYQGGFWCGFCKTIITHSMTDVEALTLRFDHIADHFMKDHKSSKDWVELTGHGKTKGALCEKGKPDEGIAEEEDGALEASQAPSEAAQSSASQQSGFSSAHQPLSAQSFSPSSTKQESSRMDYIRDSTIMPQTPDMSTTAQSQGQGQGQGQNSNSNSGSHRGDHKRYATVIICCQCKMSNAYRLSTRCMDPACHQEFCPRCTLKNPKDAR</sequence>
<feature type="region of interest" description="Disordered" evidence="7">
    <location>
        <begin position="174"/>
        <end position="214"/>
    </location>
</feature>
<feature type="compositionally biased region" description="Polar residues" evidence="7">
    <location>
        <begin position="371"/>
        <end position="386"/>
    </location>
</feature>
<dbReference type="EMBL" id="LVYI01000002">
    <property type="protein sequence ID" value="OAP63503.1"/>
    <property type="molecule type" value="Genomic_DNA"/>
</dbReference>
<organism evidence="9 10">
    <name type="scientific">Fonsecaea erecta</name>
    <dbReference type="NCBI Taxonomy" id="1367422"/>
    <lineage>
        <taxon>Eukaryota</taxon>
        <taxon>Fungi</taxon>
        <taxon>Dikarya</taxon>
        <taxon>Ascomycota</taxon>
        <taxon>Pezizomycotina</taxon>
        <taxon>Eurotiomycetes</taxon>
        <taxon>Chaetothyriomycetidae</taxon>
        <taxon>Chaetothyriales</taxon>
        <taxon>Herpotrichiellaceae</taxon>
        <taxon>Fonsecaea</taxon>
    </lineage>
</organism>
<protein>
    <recommendedName>
        <fullName evidence="8">C2H2-type domain-containing protein</fullName>
    </recommendedName>
</protein>
<dbReference type="AlphaFoldDB" id="A0A178ZW72"/>
<dbReference type="SUPFAM" id="SSF57667">
    <property type="entry name" value="beta-beta-alpha zinc fingers"/>
    <property type="match status" value="1"/>
</dbReference>
<dbReference type="GO" id="GO:0008270">
    <property type="term" value="F:zinc ion binding"/>
    <property type="evidence" value="ECO:0007669"/>
    <property type="project" value="UniProtKB-KW"/>
</dbReference>
<dbReference type="Proteomes" id="UP000078343">
    <property type="component" value="Unassembled WGS sequence"/>
</dbReference>
<feature type="compositionally biased region" description="Polar residues" evidence="7">
    <location>
        <begin position="890"/>
        <end position="902"/>
    </location>
</feature>
<keyword evidence="2" id="KW-0677">Repeat</keyword>
<dbReference type="PROSITE" id="PS50157">
    <property type="entry name" value="ZINC_FINGER_C2H2_2"/>
    <property type="match status" value="1"/>
</dbReference>
<feature type="compositionally biased region" description="Low complexity" evidence="7">
    <location>
        <begin position="865"/>
        <end position="888"/>
    </location>
</feature>
<dbReference type="GO" id="GO:0005634">
    <property type="term" value="C:nucleus"/>
    <property type="evidence" value="ECO:0007669"/>
    <property type="project" value="TreeGrafter"/>
</dbReference>
<dbReference type="GO" id="GO:0001228">
    <property type="term" value="F:DNA-binding transcription activator activity, RNA polymerase II-specific"/>
    <property type="evidence" value="ECO:0007669"/>
    <property type="project" value="TreeGrafter"/>
</dbReference>
<dbReference type="Gene3D" id="3.30.160.60">
    <property type="entry name" value="Classic Zinc Finger"/>
    <property type="match status" value="2"/>
</dbReference>
<feature type="compositionally biased region" description="Polar residues" evidence="7">
    <location>
        <begin position="915"/>
        <end position="926"/>
    </location>
</feature>
<evidence type="ECO:0000256" key="4">
    <source>
        <dbReference type="ARBA" id="ARBA00022833"/>
    </source>
</evidence>
<keyword evidence="1" id="KW-0479">Metal-binding</keyword>
<feature type="region of interest" description="Disordered" evidence="7">
    <location>
        <begin position="860"/>
        <end position="948"/>
    </location>
</feature>
<name>A0A178ZW72_9EURO</name>
<dbReference type="RefSeq" id="XP_018696870.1">
    <property type="nucleotide sequence ID" value="XM_018834246.1"/>
</dbReference>
<feature type="domain" description="C2H2-type" evidence="8">
    <location>
        <begin position="715"/>
        <end position="745"/>
    </location>
</feature>
<dbReference type="SMART" id="SM00355">
    <property type="entry name" value="ZnF_C2H2"/>
    <property type="match status" value="6"/>
</dbReference>
<reference evidence="9 10" key="1">
    <citation type="submission" date="2016-04" db="EMBL/GenBank/DDBJ databases">
        <title>Draft genome of Fonsecaea erecta CBS 125763.</title>
        <authorList>
            <person name="Weiss V.A."/>
            <person name="Vicente V.A."/>
            <person name="Raittz R.T."/>
            <person name="Moreno L.F."/>
            <person name="De Souza E.M."/>
            <person name="Pedrosa F.O."/>
            <person name="Steffens M.B."/>
            <person name="Faoro H."/>
            <person name="Tadra-Sfeir M.Z."/>
            <person name="Najafzadeh M.J."/>
            <person name="Felipe M.S."/>
            <person name="Teixeira M."/>
            <person name="Sun J."/>
            <person name="Xi L."/>
            <person name="Gomes R."/>
            <person name="De Azevedo C.M."/>
            <person name="Salgado C.G."/>
            <person name="Da Silva M.B."/>
            <person name="Nascimento M.F."/>
            <person name="Queiroz-Telles F."/>
            <person name="Attili D.S."/>
            <person name="Gorbushina A."/>
        </authorList>
    </citation>
    <scope>NUCLEOTIDE SEQUENCE [LARGE SCALE GENOMIC DNA]</scope>
    <source>
        <strain evidence="9 10">CBS 125763</strain>
    </source>
</reference>